<dbReference type="Pfam" id="PF00665">
    <property type="entry name" value="rve"/>
    <property type="match status" value="1"/>
</dbReference>
<dbReference type="GO" id="GO:0003676">
    <property type="term" value="F:nucleic acid binding"/>
    <property type="evidence" value="ECO:0007669"/>
    <property type="project" value="InterPro"/>
</dbReference>
<dbReference type="GO" id="GO:0015074">
    <property type="term" value="P:DNA integration"/>
    <property type="evidence" value="ECO:0007669"/>
    <property type="project" value="InterPro"/>
</dbReference>
<keyword evidence="3" id="KW-1185">Reference proteome</keyword>
<accession>A0A2P7EAU1</accession>
<evidence type="ECO:0000313" key="3">
    <source>
        <dbReference type="Proteomes" id="UP000240206"/>
    </source>
</evidence>
<dbReference type="InterPro" id="IPR050900">
    <property type="entry name" value="Transposase_IS3/IS150/IS904"/>
</dbReference>
<dbReference type="Gene3D" id="3.30.420.10">
    <property type="entry name" value="Ribonuclease H-like superfamily/Ribonuclease H"/>
    <property type="match status" value="1"/>
</dbReference>
<organism evidence="2 3">
    <name type="scientific">Synechococcus lacustris str. Tous</name>
    <dbReference type="NCBI Taxonomy" id="1910958"/>
    <lineage>
        <taxon>Bacteria</taxon>
        <taxon>Bacillati</taxon>
        <taxon>Cyanobacteriota</taxon>
        <taxon>Cyanophyceae</taxon>
        <taxon>Synechococcales</taxon>
        <taxon>Synechococcaceae</taxon>
        <taxon>Synechococcus</taxon>
    </lineage>
</organism>
<dbReference type="InterPro" id="IPR036397">
    <property type="entry name" value="RNaseH_sf"/>
</dbReference>
<dbReference type="InterPro" id="IPR001584">
    <property type="entry name" value="Integrase_cat-core"/>
</dbReference>
<comment type="caution">
    <text evidence="2">The sequence shown here is derived from an EMBL/GenBank/DDBJ whole genome shotgun (WGS) entry which is preliminary data.</text>
</comment>
<feature type="domain" description="Integrase catalytic" evidence="1">
    <location>
        <begin position="74"/>
        <end position="145"/>
    </location>
</feature>
<dbReference type="SUPFAM" id="SSF53098">
    <property type="entry name" value="Ribonuclease H-like"/>
    <property type="match status" value="1"/>
</dbReference>
<feature type="non-terminal residue" evidence="2">
    <location>
        <position position="1"/>
    </location>
</feature>
<sequence length="145" mass="16608">HRLSVEEGQRILLTCNEPKYADLPPGQIVPDLADQGIYIGSERSFYRVLHAHGQLHRRGRARLPQEARPVPRLRADGPNQVWSWDISYLPTSVKGIWLYLYLVIDIWSRKVVAWDVEQSESAELAAQLVSRACLKERIINARSNP</sequence>
<proteinExistence type="predicted"/>
<name>A0A2P7EAU1_9SYNE</name>
<dbReference type="PANTHER" id="PTHR46889">
    <property type="entry name" value="TRANSPOSASE INSF FOR INSERTION SEQUENCE IS3B-RELATED"/>
    <property type="match status" value="1"/>
</dbReference>
<dbReference type="RefSeq" id="WP_133165312.1">
    <property type="nucleotide sequence ID" value="NZ_PXVC01000166.1"/>
</dbReference>
<dbReference type="AlphaFoldDB" id="A0A2P7EAU1"/>
<gene>
    <name evidence="2" type="ORF">C7K08_13875</name>
</gene>
<reference evidence="3" key="1">
    <citation type="submission" date="2018-03" db="EMBL/GenBank/DDBJ databases">
        <title>Ecological and genomic features of two cosmopolitan and abundant freshwater picocyanobacteria.</title>
        <authorList>
            <person name="Cabello-Yeves P.J."/>
            <person name="Picazo A."/>
            <person name="Camacho A."/>
            <person name="Callieri C."/>
            <person name="Rosselli R."/>
            <person name="Roda-Garcia J."/>
            <person name="Coutinho F.H."/>
            <person name="Rodriguez-Valera F."/>
        </authorList>
    </citation>
    <scope>NUCLEOTIDE SEQUENCE [LARGE SCALE GENOMIC DNA]</scope>
    <source>
        <strain evidence="3">Tous</strain>
    </source>
</reference>
<dbReference type="PANTHER" id="PTHR46889:SF5">
    <property type="entry name" value="INTEGRASE PROTEIN"/>
    <property type="match status" value="1"/>
</dbReference>
<evidence type="ECO:0000259" key="1">
    <source>
        <dbReference type="PROSITE" id="PS50994"/>
    </source>
</evidence>
<dbReference type="InterPro" id="IPR012337">
    <property type="entry name" value="RNaseH-like_sf"/>
</dbReference>
<dbReference type="Proteomes" id="UP000240206">
    <property type="component" value="Unassembled WGS sequence"/>
</dbReference>
<dbReference type="PROSITE" id="PS50994">
    <property type="entry name" value="INTEGRASE"/>
    <property type="match status" value="1"/>
</dbReference>
<dbReference type="EMBL" id="PXVC01000166">
    <property type="protein sequence ID" value="PSI00308.1"/>
    <property type="molecule type" value="Genomic_DNA"/>
</dbReference>
<protein>
    <submittedName>
        <fullName evidence="2">Transposase</fullName>
    </submittedName>
</protein>
<evidence type="ECO:0000313" key="2">
    <source>
        <dbReference type="EMBL" id="PSI00308.1"/>
    </source>
</evidence>